<protein>
    <submittedName>
        <fullName evidence="1">Uncharacterized protein</fullName>
    </submittedName>
</protein>
<dbReference type="OrthoDB" id="4248075at2"/>
<reference evidence="1 2" key="1">
    <citation type="submission" date="2019-05" db="EMBL/GenBank/DDBJ databases">
        <title>Streptomyces marianii sp. nov., a novel marine actinomycete from southern coast of India.</title>
        <authorList>
            <person name="Iniyan A.M."/>
            <person name="Wink J."/>
            <person name="Ramprasad E."/>
            <person name="Ramana C.V."/>
            <person name="Bunk B."/>
            <person name="Sproer C."/>
            <person name="Joseph F.-J.R.S."/>
            <person name="Vincent S.G.P."/>
        </authorList>
    </citation>
    <scope>NUCLEOTIDE SEQUENCE [LARGE SCALE GENOMIC DNA]</scope>
    <source>
        <strain evidence="1 2">ICN19</strain>
    </source>
</reference>
<keyword evidence="2" id="KW-1185">Reference proteome</keyword>
<dbReference type="Proteomes" id="UP000305921">
    <property type="component" value="Unassembled WGS sequence"/>
</dbReference>
<dbReference type="EMBL" id="VAWE01000001">
    <property type="protein sequence ID" value="TLQ46042.1"/>
    <property type="molecule type" value="Genomic_DNA"/>
</dbReference>
<dbReference type="AlphaFoldDB" id="A0A5R9EBB7"/>
<evidence type="ECO:0000313" key="2">
    <source>
        <dbReference type="Proteomes" id="UP000305921"/>
    </source>
</evidence>
<gene>
    <name evidence="1" type="ORF">FEF34_26355</name>
</gene>
<dbReference type="RefSeq" id="WP_138055358.1">
    <property type="nucleotide sequence ID" value="NZ_VAWE01000001.1"/>
</dbReference>
<sequence length="112" mass="12203">MNDIRAMRNINRNLFEGVPATANALEEYDSDAARLVREAAQHLVKARRDNDTEALNEASNATFLAAAELLNQAGRSVYVRFPIMVAARLVELEAALLTTNAQSDGGAEERTA</sequence>
<organism evidence="1 2">
    <name type="scientific">Streptomyces marianii</name>
    <dbReference type="NCBI Taxonomy" id="1817406"/>
    <lineage>
        <taxon>Bacteria</taxon>
        <taxon>Bacillati</taxon>
        <taxon>Actinomycetota</taxon>
        <taxon>Actinomycetes</taxon>
        <taxon>Kitasatosporales</taxon>
        <taxon>Streptomycetaceae</taxon>
        <taxon>Streptomyces</taxon>
    </lineage>
</organism>
<comment type="caution">
    <text evidence="1">The sequence shown here is derived from an EMBL/GenBank/DDBJ whole genome shotgun (WGS) entry which is preliminary data.</text>
</comment>
<evidence type="ECO:0000313" key="1">
    <source>
        <dbReference type="EMBL" id="TLQ46042.1"/>
    </source>
</evidence>
<accession>A0A5R9EBB7</accession>
<proteinExistence type="predicted"/>
<name>A0A5R9EBB7_9ACTN</name>